<proteinExistence type="predicted"/>
<evidence type="ECO:0000313" key="3">
    <source>
        <dbReference type="Proteomes" id="UP000305948"/>
    </source>
</evidence>
<accession>A0A5C3MTF9</accession>
<dbReference type="OrthoDB" id="4225980at2759"/>
<feature type="compositionally biased region" description="Acidic residues" evidence="1">
    <location>
        <begin position="77"/>
        <end position="87"/>
    </location>
</feature>
<sequence length="310" mass="33795">MPRAKRTKISSLHAPSVKKSTRKTRSSDVDVEERVDGPPATPELTDDDKSQASTHHSAMDEDAQSVASSSSSRLTDEDPALLDEEETPGAAKSKAGKSYGGGGYDALKSFNGQMYSGMSIGGSHTWNYDQGVWKETKEEPDLWRVEYETTKRRARKAPKGSGAPVGTEYHWLIVAHQVWYVLDTWDRTLKPGVQHVKKIDANTYETRLEGSKYKLAHKNARSKAWSVPSVKGQREREVFLLEDAKRRVEGLPPVLASEKVKVGKGGDAKGQVTLESLFGGAGKGGGKGGEVGRRRKREGEGDEAAVVDAS</sequence>
<reference evidence="2 3" key="1">
    <citation type="journal article" date="2019" name="Nat. Ecol. Evol.">
        <title>Megaphylogeny resolves global patterns of mushroom evolution.</title>
        <authorList>
            <person name="Varga T."/>
            <person name="Krizsan K."/>
            <person name="Foldi C."/>
            <person name="Dima B."/>
            <person name="Sanchez-Garcia M."/>
            <person name="Sanchez-Ramirez S."/>
            <person name="Szollosi G.J."/>
            <person name="Szarkandi J.G."/>
            <person name="Papp V."/>
            <person name="Albert L."/>
            <person name="Andreopoulos W."/>
            <person name="Angelini C."/>
            <person name="Antonin V."/>
            <person name="Barry K.W."/>
            <person name="Bougher N.L."/>
            <person name="Buchanan P."/>
            <person name="Buyck B."/>
            <person name="Bense V."/>
            <person name="Catcheside P."/>
            <person name="Chovatia M."/>
            <person name="Cooper J."/>
            <person name="Damon W."/>
            <person name="Desjardin D."/>
            <person name="Finy P."/>
            <person name="Geml J."/>
            <person name="Haridas S."/>
            <person name="Hughes K."/>
            <person name="Justo A."/>
            <person name="Karasinski D."/>
            <person name="Kautmanova I."/>
            <person name="Kiss B."/>
            <person name="Kocsube S."/>
            <person name="Kotiranta H."/>
            <person name="LaButti K.M."/>
            <person name="Lechner B.E."/>
            <person name="Liimatainen K."/>
            <person name="Lipzen A."/>
            <person name="Lukacs Z."/>
            <person name="Mihaltcheva S."/>
            <person name="Morgado L.N."/>
            <person name="Niskanen T."/>
            <person name="Noordeloos M.E."/>
            <person name="Ohm R.A."/>
            <person name="Ortiz-Santana B."/>
            <person name="Ovrebo C."/>
            <person name="Racz N."/>
            <person name="Riley R."/>
            <person name="Savchenko A."/>
            <person name="Shiryaev A."/>
            <person name="Soop K."/>
            <person name="Spirin V."/>
            <person name="Szebenyi C."/>
            <person name="Tomsovsky M."/>
            <person name="Tulloss R.E."/>
            <person name="Uehling J."/>
            <person name="Grigoriev I.V."/>
            <person name="Vagvolgyi C."/>
            <person name="Papp T."/>
            <person name="Martin F.M."/>
            <person name="Miettinen O."/>
            <person name="Hibbett D.S."/>
            <person name="Nagy L.G."/>
        </authorList>
    </citation>
    <scope>NUCLEOTIDE SEQUENCE [LARGE SCALE GENOMIC DNA]</scope>
    <source>
        <strain evidence="2 3">OMC1185</strain>
    </source>
</reference>
<evidence type="ECO:0000313" key="2">
    <source>
        <dbReference type="EMBL" id="TFK48233.1"/>
    </source>
</evidence>
<feature type="region of interest" description="Disordered" evidence="1">
    <location>
        <begin position="277"/>
        <end position="310"/>
    </location>
</feature>
<feature type="compositionally biased region" description="Gly residues" evidence="1">
    <location>
        <begin position="279"/>
        <end position="289"/>
    </location>
</feature>
<evidence type="ECO:0000256" key="1">
    <source>
        <dbReference type="SAM" id="MobiDB-lite"/>
    </source>
</evidence>
<organism evidence="2 3">
    <name type="scientific">Heliocybe sulcata</name>
    <dbReference type="NCBI Taxonomy" id="5364"/>
    <lineage>
        <taxon>Eukaryota</taxon>
        <taxon>Fungi</taxon>
        <taxon>Dikarya</taxon>
        <taxon>Basidiomycota</taxon>
        <taxon>Agaricomycotina</taxon>
        <taxon>Agaricomycetes</taxon>
        <taxon>Gloeophyllales</taxon>
        <taxon>Gloeophyllaceae</taxon>
        <taxon>Heliocybe</taxon>
    </lineage>
</organism>
<feature type="region of interest" description="Disordered" evidence="1">
    <location>
        <begin position="1"/>
        <end position="98"/>
    </location>
</feature>
<feature type="compositionally biased region" description="Acidic residues" evidence="1">
    <location>
        <begin position="300"/>
        <end position="310"/>
    </location>
</feature>
<feature type="compositionally biased region" description="Basic and acidic residues" evidence="1">
    <location>
        <begin position="25"/>
        <end position="36"/>
    </location>
</feature>
<gene>
    <name evidence="2" type="ORF">OE88DRAFT_1664701</name>
</gene>
<dbReference type="Proteomes" id="UP000305948">
    <property type="component" value="Unassembled WGS sequence"/>
</dbReference>
<dbReference type="STRING" id="5364.A0A5C3MTF9"/>
<dbReference type="AlphaFoldDB" id="A0A5C3MTF9"/>
<keyword evidence="3" id="KW-1185">Reference proteome</keyword>
<dbReference type="EMBL" id="ML213520">
    <property type="protein sequence ID" value="TFK48233.1"/>
    <property type="molecule type" value="Genomic_DNA"/>
</dbReference>
<protein>
    <submittedName>
        <fullName evidence="2">Uncharacterized protein</fullName>
    </submittedName>
</protein>
<name>A0A5C3MTF9_9AGAM</name>